<dbReference type="InParanoid" id="G8YLF8"/>
<dbReference type="PROSITE" id="PS01359">
    <property type="entry name" value="ZF_PHD_1"/>
    <property type="match status" value="1"/>
</dbReference>
<proteinExistence type="predicted"/>
<dbReference type="FunFam" id="3.30.40.10:FF:000007">
    <property type="entry name" value="Bromodomain containing 1, isoform CRA_b"/>
    <property type="match status" value="1"/>
</dbReference>
<feature type="domain" description="PHD-type" evidence="8">
    <location>
        <begin position="244"/>
        <end position="294"/>
    </location>
</feature>
<dbReference type="EMBL" id="FO082054">
    <property type="protein sequence ID" value="CCE88892.1"/>
    <property type="molecule type" value="Genomic_DNA"/>
</dbReference>
<dbReference type="OrthoDB" id="20839at2759"/>
<dbReference type="Proteomes" id="UP000005222">
    <property type="component" value="Chromosome F"/>
</dbReference>
<gene>
    <name evidence="10" type="primary">Piso0_001682</name>
    <name evidence="10" type="ORF">GNLVRS01_PISO0F11753g</name>
</gene>
<dbReference type="STRING" id="559304.G8YLF8"/>
<dbReference type="PANTHER" id="PTHR13793">
    <property type="entry name" value="PHD FINGER PROTEINS"/>
    <property type="match status" value="1"/>
</dbReference>
<feature type="domain" description="PHD-type" evidence="9">
    <location>
        <begin position="298"/>
        <end position="415"/>
    </location>
</feature>
<dbReference type="Pfam" id="PF13831">
    <property type="entry name" value="PHD_2"/>
    <property type="match status" value="1"/>
</dbReference>
<organism evidence="10 11">
    <name type="scientific">Pichia sorbitophila (strain ATCC MYA-4447 / BCRC 22081 / CBS 7064 / NBRC 10061 / NRRL Y-12695)</name>
    <name type="common">Hybrid yeast</name>
    <dbReference type="NCBI Taxonomy" id="559304"/>
    <lineage>
        <taxon>Eukaryota</taxon>
        <taxon>Fungi</taxon>
        <taxon>Dikarya</taxon>
        <taxon>Ascomycota</taxon>
        <taxon>Saccharomycotina</taxon>
        <taxon>Pichiomycetes</taxon>
        <taxon>Debaryomycetaceae</taxon>
        <taxon>Millerozyma</taxon>
    </lineage>
</organism>
<dbReference type="FunCoup" id="G8YLF8">
    <property type="interactions" value="254"/>
</dbReference>
<protein>
    <submittedName>
        <fullName evidence="10">Piso0_001682 protein</fullName>
    </submittedName>
</protein>
<dbReference type="Pfam" id="PF10513">
    <property type="entry name" value="EPL1"/>
    <property type="match status" value="1"/>
</dbReference>
<dbReference type="GO" id="GO:0006357">
    <property type="term" value="P:regulation of transcription by RNA polymerase II"/>
    <property type="evidence" value="ECO:0007669"/>
    <property type="project" value="TreeGrafter"/>
</dbReference>
<keyword evidence="11" id="KW-1185">Reference proteome</keyword>
<dbReference type="InterPro" id="IPR013083">
    <property type="entry name" value="Znf_RING/FYVE/PHD"/>
</dbReference>
<keyword evidence="6" id="KW-0539">Nucleus</keyword>
<dbReference type="InterPro" id="IPR050701">
    <property type="entry name" value="Histone_Mod_Regulator"/>
</dbReference>
<dbReference type="OMA" id="CMINKNR"/>
<dbReference type="SUPFAM" id="SSF57903">
    <property type="entry name" value="FYVE/PHD zinc finger"/>
    <property type="match status" value="1"/>
</dbReference>
<dbReference type="InterPro" id="IPR019787">
    <property type="entry name" value="Znf_PHD-finger"/>
</dbReference>
<dbReference type="PANTHER" id="PTHR13793:SF107">
    <property type="entry name" value="BROMODOMAIN-CONTAINING PROTEIN HOMOLOG"/>
    <property type="match status" value="1"/>
</dbReference>
<dbReference type="PROSITE" id="PS51805">
    <property type="entry name" value="EPHD"/>
    <property type="match status" value="1"/>
</dbReference>
<evidence type="ECO:0000259" key="9">
    <source>
        <dbReference type="PROSITE" id="PS51805"/>
    </source>
</evidence>
<evidence type="ECO:0000256" key="1">
    <source>
        <dbReference type="ARBA" id="ARBA00004123"/>
    </source>
</evidence>
<dbReference type="PROSITE" id="PS50016">
    <property type="entry name" value="ZF_PHD_2"/>
    <property type="match status" value="1"/>
</dbReference>
<keyword evidence="3" id="KW-0677">Repeat</keyword>
<evidence type="ECO:0000256" key="2">
    <source>
        <dbReference type="ARBA" id="ARBA00022723"/>
    </source>
</evidence>
<dbReference type="CDD" id="cd15492">
    <property type="entry name" value="PHD_BRPF_JADE_like"/>
    <property type="match status" value="1"/>
</dbReference>
<dbReference type="SMART" id="SM00249">
    <property type="entry name" value="PHD"/>
    <property type="match status" value="2"/>
</dbReference>
<evidence type="ECO:0000313" key="11">
    <source>
        <dbReference type="Proteomes" id="UP000005222"/>
    </source>
</evidence>
<dbReference type="GO" id="GO:0008270">
    <property type="term" value="F:zinc ion binding"/>
    <property type="evidence" value="ECO:0007669"/>
    <property type="project" value="UniProtKB-KW"/>
</dbReference>
<evidence type="ECO:0000313" key="10">
    <source>
        <dbReference type="EMBL" id="CCE88892.1"/>
    </source>
</evidence>
<dbReference type="InterPro" id="IPR019786">
    <property type="entry name" value="Zinc_finger_PHD-type_CS"/>
</dbReference>
<keyword evidence="2" id="KW-0479">Metal-binding</keyword>
<name>G8YLF8_PICSO</name>
<keyword evidence="4 7" id="KW-0863">Zinc-finger</keyword>
<dbReference type="InterPro" id="IPR011011">
    <property type="entry name" value="Znf_FYVE_PHD"/>
</dbReference>
<dbReference type="HOGENOM" id="CLU_002663_1_1_1"/>
<dbReference type="InterPro" id="IPR001965">
    <property type="entry name" value="Znf_PHD"/>
</dbReference>
<accession>G8YLF8</accession>
<evidence type="ECO:0000256" key="5">
    <source>
        <dbReference type="ARBA" id="ARBA00022833"/>
    </source>
</evidence>
<evidence type="ECO:0000256" key="7">
    <source>
        <dbReference type="PROSITE-ProRule" id="PRU00146"/>
    </source>
</evidence>
<dbReference type="Gene3D" id="3.30.40.10">
    <property type="entry name" value="Zinc/RING finger domain, C3HC4 (zinc finger)"/>
    <property type="match status" value="2"/>
</dbReference>
<dbReference type="eggNOG" id="KOG0955">
    <property type="taxonomic scope" value="Eukaryota"/>
</dbReference>
<comment type="subcellular location">
    <subcellularLocation>
        <location evidence="1">Nucleus</location>
    </subcellularLocation>
</comment>
<dbReference type="InterPro" id="IPR034732">
    <property type="entry name" value="EPHD"/>
</dbReference>
<evidence type="ECO:0000259" key="8">
    <source>
        <dbReference type="PROSITE" id="PS50016"/>
    </source>
</evidence>
<evidence type="ECO:0000256" key="6">
    <source>
        <dbReference type="ARBA" id="ARBA00023242"/>
    </source>
</evidence>
<dbReference type="AlphaFoldDB" id="G8YLF8"/>
<sequence>MSHNYTLVPLEALRNGSMDGIVTQGGVLDSTKPREERDMQEIYGDLDETAQLPTFVVSQKQENGEKQEFPEEQKIDTKPQSAVGTSVLSGLKRPVFRQIAEQGKRHQEFRFSKSLTDYGFKNPTRASQKRPYETYVRQFGLPEGESIEELLQRKRIHVEYDLDEQDQLYLQNRNNRPESVLQLSEEVFEIMITVLENEWSDLEKKMASIASGDDDSHTRLTLDQGLDNNKYGNDDGIVLGSVADQKCAVCNDSDCDNSNAIVFCDGCDIAVHQECYGIAFIPEGQWLCRKCMINKDRETSCVFCPSRTGAFKQMDNSLWSHVVCALWIHELYFANPIYMEPIEGVDLIPKSRWKLTCYICKQRIGACIQCSNKNCFQAYHVTCAKRAGLYMEMSGGVQAALTNKNTLRSYCDRHSPAGWDYEEVLAGVARTRQYYRDMRILDDKNAQLTHSQKTANKLNVFKWHTENHTPIAPKKFSDKLYETLLRLRVDAQESPNDQAKQSMLRGLGQNPLRSREQTLKELRAISNEVCAYWCLKREHKKGAPLVRKNNNLIAMSSIVYGDNNHEELERKIEVADVLLGDVEHVIKLAGLTVDRQQLEQQRSDAQLASADAVFFPIQRLLMAHVSSLEDADLARVLHRYTANAASVPGDHQTQPGAPSGRPLGWDHIKHHVATYQYSSVAQLDADIVQLHAAITTEHKSNALIARMARKLLRRHQTRMPSLLASERHVRRACEPSTGVLQAPFVTANGSSIDFKPYDPLQALRAHSLSPVDDVSSTDWPLLNDLLHGR</sequence>
<evidence type="ECO:0000256" key="3">
    <source>
        <dbReference type="ARBA" id="ARBA00022737"/>
    </source>
</evidence>
<dbReference type="GO" id="GO:0005634">
    <property type="term" value="C:nucleus"/>
    <property type="evidence" value="ECO:0007669"/>
    <property type="project" value="UniProtKB-SubCell"/>
</dbReference>
<dbReference type="Pfam" id="PF13832">
    <property type="entry name" value="zf-HC5HC2H_2"/>
    <property type="match status" value="1"/>
</dbReference>
<keyword evidence="5" id="KW-0862">Zinc</keyword>
<reference evidence="10 11" key="1">
    <citation type="journal article" date="2012" name="G3 (Bethesda)">
        <title>Pichia sorbitophila, an interspecies yeast hybrid reveals early steps of genome resolution following polyploidization.</title>
        <authorList>
            <person name="Leh Louis V."/>
            <person name="Despons L."/>
            <person name="Friedrich A."/>
            <person name="Martin T."/>
            <person name="Durrens P."/>
            <person name="Casaregola S."/>
            <person name="Neuveglise C."/>
            <person name="Fairhead C."/>
            <person name="Marck C."/>
            <person name="Cruz J.A."/>
            <person name="Straub M.L."/>
            <person name="Kugler V."/>
            <person name="Sacerdot C."/>
            <person name="Uzunov Z."/>
            <person name="Thierry A."/>
            <person name="Weiss S."/>
            <person name="Bleykasten C."/>
            <person name="De Montigny J."/>
            <person name="Jacques N."/>
            <person name="Jung P."/>
            <person name="Lemaire M."/>
            <person name="Mallet S."/>
            <person name="Morel G."/>
            <person name="Richard G.F."/>
            <person name="Sarkar A."/>
            <person name="Savel G."/>
            <person name="Schacherer J."/>
            <person name="Seret M.L."/>
            <person name="Talla E."/>
            <person name="Samson G."/>
            <person name="Jubin C."/>
            <person name="Poulain J."/>
            <person name="Vacherie B."/>
            <person name="Barbe V."/>
            <person name="Pelletier E."/>
            <person name="Sherman D.J."/>
            <person name="Westhof E."/>
            <person name="Weissenbach J."/>
            <person name="Baret P.V."/>
            <person name="Wincker P."/>
            <person name="Gaillardin C."/>
            <person name="Dujon B."/>
            <person name="Souciet J.L."/>
        </authorList>
    </citation>
    <scope>NUCLEOTIDE SEQUENCE [LARGE SCALE GENOMIC DNA]</scope>
    <source>
        <strain evidence="11">ATCC MYA-4447 / BCRC 22081 / CBS 7064 / NBRC 10061 / NRRL Y-12695</strain>
    </source>
</reference>
<dbReference type="InterPro" id="IPR019542">
    <property type="entry name" value="Enhancer_polycomb-like_N"/>
</dbReference>
<evidence type="ECO:0000256" key="4">
    <source>
        <dbReference type="ARBA" id="ARBA00022771"/>
    </source>
</evidence>